<evidence type="ECO:0000313" key="3">
    <source>
        <dbReference type="Proteomes" id="UP001241169"/>
    </source>
</evidence>
<protein>
    <submittedName>
        <fullName evidence="2">Uncharacterized protein</fullName>
    </submittedName>
</protein>
<dbReference type="RefSeq" id="XP_060341381.1">
    <property type="nucleotide sequence ID" value="XM_060499805.1"/>
</dbReference>
<evidence type="ECO:0000313" key="2">
    <source>
        <dbReference type="EMBL" id="KAK1519119.1"/>
    </source>
</evidence>
<organism evidence="2 3">
    <name type="scientific">Colletotrichum paranaense</name>
    <dbReference type="NCBI Taxonomy" id="1914294"/>
    <lineage>
        <taxon>Eukaryota</taxon>
        <taxon>Fungi</taxon>
        <taxon>Dikarya</taxon>
        <taxon>Ascomycota</taxon>
        <taxon>Pezizomycotina</taxon>
        <taxon>Sordariomycetes</taxon>
        <taxon>Hypocreomycetidae</taxon>
        <taxon>Glomerellales</taxon>
        <taxon>Glomerellaceae</taxon>
        <taxon>Colletotrichum</taxon>
        <taxon>Colletotrichum acutatum species complex</taxon>
    </lineage>
</organism>
<reference evidence="2 3" key="1">
    <citation type="submission" date="2016-10" db="EMBL/GenBank/DDBJ databases">
        <title>The genome sequence of Colletotrichum fioriniae PJ7.</title>
        <authorList>
            <person name="Baroncelli R."/>
        </authorList>
    </citation>
    <scope>NUCLEOTIDE SEQUENCE [LARGE SCALE GENOMIC DNA]</scope>
    <source>
        <strain evidence="2 3">IMI 384185</strain>
    </source>
</reference>
<feature type="compositionally biased region" description="Basic residues" evidence="1">
    <location>
        <begin position="376"/>
        <end position="386"/>
    </location>
</feature>
<accession>A0ABQ9RYR8</accession>
<feature type="compositionally biased region" description="Acidic residues" evidence="1">
    <location>
        <begin position="391"/>
        <end position="401"/>
    </location>
</feature>
<gene>
    <name evidence="2" type="ORF">CPAR01_15557</name>
</gene>
<feature type="region of interest" description="Disordered" evidence="1">
    <location>
        <begin position="341"/>
        <end position="442"/>
    </location>
</feature>
<sequence length="442" mass="48264">MSDNKQGGKWSNPAFLLSLVVGFYGELKNGSLPQEAKDRVEAKLHRDGFGDTTWDSVRYVAEDIILIPFSTHYAPILPAPTSFPDTNLFFHIPSIIPHQPTQYYTNIITMSEKSAPGGKWANPALLEALAMGFHTVAKGEGLTKEAKDAVILKIHAYGFTDITWEAVRCQILVSMVKTMVPSTDQYSLIIEELHALGHTMTVSALKCAFHIFPSAFPTSASPALSFPPLPTYAPRSSDLSVFSFLKLSSSLLFSLQSPPLAYLITTCLTLPFSYLPLPIKMAPVTVWNDEARSDLLVALLSVIKPSKEDWDRVLPIVHAKGYVYNANAVTQHIQKLQRKELNAGDGGDGEASASATPKKAGKKAATPKKAGTPATPRKRKTPAKSKAKVEEADEDDEDDEKEAPPPKKPCTPSCPSMKDEFHEDTKDTKTTGAKFVPINAEI</sequence>
<proteinExistence type="predicted"/>
<dbReference type="GeneID" id="85383704"/>
<comment type="caution">
    <text evidence="2">The sequence shown here is derived from an EMBL/GenBank/DDBJ whole genome shotgun (WGS) entry which is preliminary data.</text>
</comment>
<name>A0ABQ9RYR8_9PEZI</name>
<feature type="compositionally biased region" description="Basic and acidic residues" evidence="1">
    <location>
        <begin position="417"/>
        <end position="429"/>
    </location>
</feature>
<dbReference type="Proteomes" id="UP001241169">
    <property type="component" value="Unassembled WGS sequence"/>
</dbReference>
<dbReference type="EMBL" id="MOPA01000020">
    <property type="protein sequence ID" value="KAK1519119.1"/>
    <property type="molecule type" value="Genomic_DNA"/>
</dbReference>
<evidence type="ECO:0000256" key="1">
    <source>
        <dbReference type="SAM" id="MobiDB-lite"/>
    </source>
</evidence>
<keyword evidence="3" id="KW-1185">Reference proteome</keyword>